<evidence type="ECO:0000313" key="3">
    <source>
        <dbReference type="Proteomes" id="UP000434639"/>
    </source>
</evidence>
<evidence type="ECO:0000256" key="1">
    <source>
        <dbReference type="SAM" id="MobiDB-lite"/>
    </source>
</evidence>
<comment type="caution">
    <text evidence="2">The sequence shown here is derived from an EMBL/GenBank/DDBJ whole genome shotgun (WGS) entry which is preliminary data.</text>
</comment>
<dbReference type="OrthoDB" id="2988958at2"/>
<keyword evidence="3" id="KW-1185">Reference proteome</keyword>
<dbReference type="Pfam" id="PF09580">
    <property type="entry name" value="Spore_YhcN_YlaJ"/>
    <property type="match status" value="1"/>
</dbReference>
<reference evidence="2 3" key="1">
    <citation type="journal article" date="2017" name="Int. J. Syst. Evol. Microbiol.">
        <title>Bacillus mangrovi sp. nov., isolated from a sediment sample from a mangrove forest.</title>
        <authorList>
            <person name="Gupta V."/>
            <person name="Singh P.K."/>
            <person name="Korpole S."/>
            <person name="Tanuku N.R.S."/>
            <person name="Pinnaka A.K."/>
        </authorList>
    </citation>
    <scope>NUCLEOTIDE SEQUENCE [LARGE SCALE GENOMIC DNA]</scope>
    <source>
        <strain evidence="2 3">KCTC 33872</strain>
    </source>
</reference>
<dbReference type="Proteomes" id="UP000434639">
    <property type="component" value="Unassembled WGS sequence"/>
</dbReference>
<proteinExistence type="predicted"/>
<dbReference type="PROSITE" id="PS51257">
    <property type="entry name" value="PROKAR_LIPOPROTEIN"/>
    <property type="match status" value="1"/>
</dbReference>
<dbReference type="AlphaFoldDB" id="A0A7X2S4C6"/>
<feature type="region of interest" description="Disordered" evidence="1">
    <location>
        <begin position="42"/>
        <end position="92"/>
    </location>
</feature>
<feature type="compositionally biased region" description="Basic and acidic residues" evidence="1">
    <location>
        <begin position="44"/>
        <end position="56"/>
    </location>
</feature>
<evidence type="ECO:0000313" key="2">
    <source>
        <dbReference type="EMBL" id="MTH53003.1"/>
    </source>
</evidence>
<sequence>MIKKTIQYGSAVLLTGMLAGCNSGGNDNATNYNDNMQPVGMYSNEHDGKGRDHADNDGPITEMMDGDRNDRPNRMTNDNGPVPVADENGYYSNDDQKIADRVAKKVSDMKNVDDARTVVTDDNVIVAVDTNDKNNKSVKNAIVKETRELAEGRNVDVFTDEGSFNRIKQIDTNIRNDKPRETIDADIRDFMKNTGKTIQRTLNPNE</sequence>
<dbReference type="InterPro" id="IPR019076">
    <property type="entry name" value="Spore_lipoprot_YhcN/YlaJ-like"/>
</dbReference>
<accession>A0A7X2S4C6</accession>
<evidence type="ECO:0008006" key="4">
    <source>
        <dbReference type="Google" id="ProtNLM"/>
    </source>
</evidence>
<name>A0A7X2S4C6_9BACI</name>
<protein>
    <recommendedName>
        <fullName evidence="4">Sporulation protein</fullName>
    </recommendedName>
</protein>
<organism evidence="2 3">
    <name type="scientific">Metabacillus mangrovi</name>
    <dbReference type="NCBI Taxonomy" id="1491830"/>
    <lineage>
        <taxon>Bacteria</taxon>
        <taxon>Bacillati</taxon>
        <taxon>Bacillota</taxon>
        <taxon>Bacilli</taxon>
        <taxon>Bacillales</taxon>
        <taxon>Bacillaceae</taxon>
        <taxon>Metabacillus</taxon>
    </lineage>
</organism>
<gene>
    <name evidence="2" type="ORF">GKZ89_06230</name>
</gene>
<dbReference type="EMBL" id="WMIB01000003">
    <property type="protein sequence ID" value="MTH53003.1"/>
    <property type="molecule type" value="Genomic_DNA"/>
</dbReference>
<dbReference type="RefSeq" id="WP_155111531.1">
    <property type="nucleotide sequence ID" value="NZ_WMIB01000003.1"/>
</dbReference>